<comment type="caution">
    <text evidence="1">The sequence shown here is derived from an EMBL/GenBank/DDBJ whole genome shotgun (WGS) entry which is preliminary data.</text>
</comment>
<keyword evidence="2" id="KW-1185">Reference proteome</keyword>
<gene>
    <name evidence="1" type="ORF">BaRGS_00012133</name>
</gene>
<accession>A0ABD0LC78</accession>
<organism evidence="1 2">
    <name type="scientific">Batillaria attramentaria</name>
    <dbReference type="NCBI Taxonomy" id="370345"/>
    <lineage>
        <taxon>Eukaryota</taxon>
        <taxon>Metazoa</taxon>
        <taxon>Spiralia</taxon>
        <taxon>Lophotrochozoa</taxon>
        <taxon>Mollusca</taxon>
        <taxon>Gastropoda</taxon>
        <taxon>Caenogastropoda</taxon>
        <taxon>Sorbeoconcha</taxon>
        <taxon>Cerithioidea</taxon>
        <taxon>Batillariidae</taxon>
        <taxon>Batillaria</taxon>
    </lineage>
</organism>
<evidence type="ECO:0000313" key="1">
    <source>
        <dbReference type="EMBL" id="KAK7496726.1"/>
    </source>
</evidence>
<protein>
    <submittedName>
        <fullName evidence="1">Uncharacterized protein</fullName>
    </submittedName>
</protein>
<dbReference type="AlphaFoldDB" id="A0ABD0LC78"/>
<reference evidence="1 2" key="1">
    <citation type="journal article" date="2023" name="Sci. Data">
        <title>Genome assembly of the Korean intertidal mud-creeper Batillaria attramentaria.</title>
        <authorList>
            <person name="Patra A.K."/>
            <person name="Ho P.T."/>
            <person name="Jun S."/>
            <person name="Lee S.J."/>
            <person name="Kim Y."/>
            <person name="Won Y.J."/>
        </authorList>
    </citation>
    <scope>NUCLEOTIDE SEQUENCE [LARGE SCALE GENOMIC DNA]</scope>
    <source>
        <strain evidence="1">Wonlab-2016</strain>
    </source>
</reference>
<proteinExistence type="predicted"/>
<dbReference type="Proteomes" id="UP001519460">
    <property type="component" value="Unassembled WGS sequence"/>
</dbReference>
<sequence>MLHNYVSIHLFQMMGQSAAKQGASLTMRVTIKKGHNWLLFKQPEVNDHSVKDQMDKWRQLRQKIVTTAFSGRPSTVFVRLPQHENISQVLKMPGRLTTLDKTHYELYTCKDSFDDNQLKDITDSVGFELSSLWIGGQDQGAEAAGKDDSQVRESIEAAEKCEMEDDVPETRQEVCVCVADGSVLCWLNPPDGRRAPVLDAVQSLVTSWGWSLHDAAGSSRS</sequence>
<name>A0ABD0LC78_9CAEN</name>
<dbReference type="EMBL" id="JACVVK020000065">
    <property type="protein sequence ID" value="KAK7496726.1"/>
    <property type="molecule type" value="Genomic_DNA"/>
</dbReference>
<evidence type="ECO:0000313" key="2">
    <source>
        <dbReference type="Proteomes" id="UP001519460"/>
    </source>
</evidence>